<evidence type="ECO:0000313" key="3">
    <source>
        <dbReference type="Proteomes" id="UP001054945"/>
    </source>
</evidence>
<proteinExistence type="predicted"/>
<dbReference type="Proteomes" id="UP001054945">
    <property type="component" value="Unassembled WGS sequence"/>
</dbReference>
<name>A0AAV4N3P2_CAEEX</name>
<sequence>MEKEQLSGAIRSDCRTMEKMRNRTRLDVGEGPTFQTGCTGQLRRLCWTDSPSESQIGRNQKKIFIKLMQKPNYREKHEFPPNQQGHRITVSTNRLVHHQRDPVQPTKPSAHALVDTGHNSRTNLLF</sequence>
<comment type="caution">
    <text evidence="2">The sequence shown here is derived from an EMBL/GenBank/DDBJ whole genome shotgun (WGS) entry which is preliminary data.</text>
</comment>
<accession>A0AAV4N3P2</accession>
<dbReference type="EMBL" id="BPLR01020452">
    <property type="protein sequence ID" value="GIX78964.1"/>
    <property type="molecule type" value="Genomic_DNA"/>
</dbReference>
<gene>
    <name evidence="2" type="ORF">CEXT_547641</name>
</gene>
<reference evidence="2 3" key="1">
    <citation type="submission" date="2021-06" db="EMBL/GenBank/DDBJ databases">
        <title>Caerostris extrusa draft genome.</title>
        <authorList>
            <person name="Kono N."/>
            <person name="Arakawa K."/>
        </authorList>
    </citation>
    <scope>NUCLEOTIDE SEQUENCE [LARGE SCALE GENOMIC DNA]</scope>
</reference>
<feature type="region of interest" description="Disordered" evidence="1">
    <location>
        <begin position="100"/>
        <end position="126"/>
    </location>
</feature>
<keyword evidence="3" id="KW-1185">Reference proteome</keyword>
<evidence type="ECO:0000313" key="2">
    <source>
        <dbReference type="EMBL" id="GIX78964.1"/>
    </source>
</evidence>
<feature type="compositionally biased region" description="Polar residues" evidence="1">
    <location>
        <begin position="117"/>
        <end position="126"/>
    </location>
</feature>
<evidence type="ECO:0000256" key="1">
    <source>
        <dbReference type="SAM" id="MobiDB-lite"/>
    </source>
</evidence>
<protein>
    <submittedName>
        <fullName evidence="2">Uncharacterized protein</fullName>
    </submittedName>
</protein>
<dbReference type="AlphaFoldDB" id="A0AAV4N3P2"/>
<organism evidence="2 3">
    <name type="scientific">Caerostris extrusa</name>
    <name type="common">Bark spider</name>
    <name type="synonym">Caerostris bankana</name>
    <dbReference type="NCBI Taxonomy" id="172846"/>
    <lineage>
        <taxon>Eukaryota</taxon>
        <taxon>Metazoa</taxon>
        <taxon>Ecdysozoa</taxon>
        <taxon>Arthropoda</taxon>
        <taxon>Chelicerata</taxon>
        <taxon>Arachnida</taxon>
        <taxon>Araneae</taxon>
        <taxon>Araneomorphae</taxon>
        <taxon>Entelegynae</taxon>
        <taxon>Araneoidea</taxon>
        <taxon>Araneidae</taxon>
        <taxon>Caerostris</taxon>
    </lineage>
</organism>